<evidence type="ECO:0000259" key="3">
    <source>
        <dbReference type="Pfam" id="PF01243"/>
    </source>
</evidence>
<name>A0A5B8CUD4_9PROT</name>
<dbReference type="SUPFAM" id="SSF50475">
    <property type="entry name" value="FMN-binding split barrel"/>
    <property type="match status" value="1"/>
</dbReference>
<dbReference type="InterPro" id="IPR014419">
    <property type="entry name" value="HutZ"/>
</dbReference>
<evidence type="ECO:0000313" key="4">
    <source>
        <dbReference type="EMBL" id="QDC44892.1"/>
    </source>
</evidence>
<proteinExistence type="predicted"/>
<dbReference type="Proteomes" id="UP000311008">
    <property type="component" value="Chromosome"/>
</dbReference>
<evidence type="ECO:0000256" key="2">
    <source>
        <dbReference type="SAM" id="MobiDB-lite"/>
    </source>
</evidence>
<reference evidence="5" key="1">
    <citation type="journal article" date="2019" name="ISME J.">
        <title>Evolution in action: habitat transition from sediment to the pelagial leads to genome streamlining in Methylophilaceae.</title>
        <authorList>
            <person name="Salcher M."/>
            <person name="Schaefle D."/>
            <person name="Kaspar M."/>
            <person name="Neuenschwander S.M."/>
            <person name="Ghai R."/>
        </authorList>
    </citation>
    <scope>NUCLEOTIDE SEQUENCE [LARGE SCALE GENOMIC DNA]</scope>
    <source>
        <strain evidence="5">MMS-M-51</strain>
    </source>
</reference>
<sequence length="183" mass="20412">MSEVDQLAAIAAEAVAFQQQFQSLQLATTDLHGLPEASYAAYVAHDQRFYVYVSELATHCANLRNTGRCAVMFIESEQAAAHLFARKRLVFQCAANEIVREDAKFNVVMGLFFNQFGKFMEVISKLTDFHLIELIPAQGSYVSGFAKAYHLHGQDLTRVTHRNEQGHTAPDQSSQQTLDALAK</sequence>
<dbReference type="Gene3D" id="2.30.110.10">
    <property type="entry name" value="Electron Transport, Fmn-binding Protein, Chain A"/>
    <property type="match status" value="1"/>
</dbReference>
<dbReference type="InterPro" id="IPR012349">
    <property type="entry name" value="Split_barrel_FMN-bd"/>
</dbReference>
<dbReference type="InterPro" id="IPR052019">
    <property type="entry name" value="F420H2_bilvrd_red/Heme_oxyg"/>
</dbReference>
<dbReference type="GO" id="GO:0070967">
    <property type="term" value="F:coenzyme F420 binding"/>
    <property type="evidence" value="ECO:0007669"/>
    <property type="project" value="TreeGrafter"/>
</dbReference>
<feature type="domain" description="Pyridoxamine 5'-phosphate oxidase N-terminal" evidence="3">
    <location>
        <begin position="12"/>
        <end position="142"/>
    </location>
</feature>
<evidence type="ECO:0000256" key="1">
    <source>
        <dbReference type="ARBA" id="ARBA00023002"/>
    </source>
</evidence>
<dbReference type="GO" id="GO:0016627">
    <property type="term" value="F:oxidoreductase activity, acting on the CH-CH group of donors"/>
    <property type="evidence" value="ECO:0007669"/>
    <property type="project" value="TreeGrafter"/>
</dbReference>
<feature type="region of interest" description="Disordered" evidence="2">
    <location>
        <begin position="163"/>
        <end position="183"/>
    </location>
</feature>
<dbReference type="RefSeq" id="WP_140004221.1">
    <property type="nucleotide sequence ID" value="NZ_CP040946.1"/>
</dbReference>
<dbReference type="InterPro" id="IPR011576">
    <property type="entry name" value="Pyridox_Oxase_N"/>
</dbReference>
<dbReference type="PANTHER" id="PTHR35176">
    <property type="entry name" value="HEME OXYGENASE HI_0854-RELATED"/>
    <property type="match status" value="1"/>
</dbReference>
<dbReference type="OrthoDB" id="5345368at2"/>
<evidence type="ECO:0000313" key="5">
    <source>
        <dbReference type="Proteomes" id="UP000311008"/>
    </source>
</evidence>
<gene>
    <name evidence="4" type="ORF">FIU01_10425</name>
</gene>
<dbReference type="KEGG" id="mmec:FIU01_10425"/>
<keyword evidence="5" id="KW-1185">Reference proteome</keyword>
<dbReference type="GO" id="GO:0005829">
    <property type="term" value="C:cytosol"/>
    <property type="evidence" value="ECO:0007669"/>
    <property type="project" value="TreeGrafter"/>
</dbReference>
<dbReference type="EMBL" id="CP040946">
    <property type="protein sequence ID" value="QDC44892.1"/>
    <property type="molecule type" value="Genomic_DNA"/>
</dbReference>
<dbReference type="PANTHER" id="PTHR35176:SF6">
    <property type="entry name" value="HEME OXYGENASE HI_0854-RELATED"/>
    <property type="match status" value="1"/>
</dbReference>
<organism evidence="4 5">
    <name type="scientific">Methylophilus medardicus</name>
    <dbReference type="NCBI Taxonomy" id="2588534"/>
    <lineage>
        <taxon>Bacteria</taxon>
        <taxon>Pseudomonadati</taxon>
        <taxon>Pseudomonadota</taxon>
        <taxon>Betaproteobacteria</taxon>
        <taxon>Nitrosomonadales</taxon>
        <taxon>Methylophilaceae</taxon>
        <taxon>Methylophilus</taxon>
    </lineage>
</organism>
<dbReference type="AlphaFoldDB" id="A0A5B8CUD4"/>
<keyword evidence="1" id="KW-0560">Oxidoreductase</keyword>
<dbReference type="Pfam" id="PF01243">
    <property type="entry name" value="PNPOx_N"/>
    <property type="match status" value="1"/>
</dbReference>
<accession>A0A5B8CUD4</accession>
<protein>
    <submittedName>
        <fullName evidence="4">Pyridoxamine 5'-phosphate oxidase</fullName>
    </submittedName>
</protein>
<dbReference type="PIRSF" id="PIRSF004633">
    <property type="entry name" value="UCP_PLP_oxd"/>
    <property type="match status" value="1"/>
</dbReference>
<feature type="compositionally biased region" description="Polar residues" evidence="2">
    <location>
        <begin position="170"/>
        <end position="183"/>
    </location>
</feature>